<sequence>MNEVIKTLTSHRSFRKFEEKQIENEHLNAILSAAQAAPTWIHGQQVSVIVVQNKERKQKLATFCGNQEHIKQAPTFLVFCADFNRAKMASDIENVPFEAIHDADILLVGATDVGIALSNAIAASESLGLGVVPIGGIRRQPLEVIELLQLPQYVIPIAGLCIGYGINDPGLNPRLPKETFVHKEEYNNNQEKYIQSYNEVFKEHQLIKSNGQNNTTWTNRISSFYKGMHYNNNYKDVPQMLKQQGFNCKDLLE</sequence>
<dbReference type="PIRSF" id="PIRSF005426">
    <property type="entry name" value="Frp"/>
    <property type="match status" value="1"/>
</dbReference>
<keyword evidence="2 5" id="KW-0285">Flavoprotein</keyword>
<evidence type="ECO:0000256" key="5">
    <source>
        <dbReference type="PIRNR" id="PIRNR005426"/>
    </source>
</evidence>
<evidence type="ECO:0000256" key="2">
    <source>
        <dbReference type="ARBA" id="ARBA00022630"/>
    </source>
</evidence>
<dbReference type="InterPro" id="IPR000415">
    <property type="entry name" value="Nitroreductase-like"/>
</dbReference>
<dbReference type="EMBL" id="JAGDEL010000006">
    <property type="protein sequence ID" value="MBO1512137.1"/>
    <property type="molecule type" value="Genomic_DNA"/>
</dbReference>
<dbReference type="PANTHER" id="PTHR43425:SF2">
    <property type="entry name" value="OXYGEN-INSENSITIVE NADPH NITROREDUCTASE"/>
    <property type="match status" value="1"/>
</dbReference>
<feature type="domain" description="Nitroreductase" evidence="6">
    <location>
        <begin position="9"/>
        <end position="164"/>
    </location>
</feature>
<evidence type="ECO:0000313" key="8">
    <source>
        <dbReference type="Proteomes" id="UP000663981"/>
    </source>
</evidence>
<proteinExistence type="inferred from homology"/>
<reference evidence="7 8" key="1">
    <citation type="submission" date="2021-03" db="EMBL/GenBank/DDBJ databases">
        <title>Whole genome sequence of Metabacillus bambusae BG109.</title>
        <authorList>
            <person name="Jeong J.W."/>
        </authorList>
    </citation>
    <scope>NUCLEOTIDE SEQUENCE [LARGE SCALE GENOMIC DNA]</scope>
    <source>
        <strain evidence="7 8">BG109</strain>
    </source>
</reference>
<evidence type="ECO:0000256" key="1">
    <source>
        <dbReference type="ARBA" id="ARBA00008366"/>
    </source>
</evidence>
<dbReference type="SUPFAM" id="SSF55469">
    <property type="entry name" value="FMN-dependent nitroreductase-like"/>
    <property type="match status" value="1"/>
</dbReference>
<evidence type="ECO:0000256" key="4">
    <source>
        <dbReference type="ARBA" id="ARBA00023002"/>
    </source>
</evidence>
<evidence type="ECO:0000313" key="7">
    <source>
        <dbReference type="EMBL" id="MBO1512137.1"/>
    </source>
</evidence>
<dbReference type="CDD" id="cd02146">
    <property type="entry name" value="NfsA-like"/>
    <property type="match status" value="1"/>
</dbReference>
<dbReference type="InterPro" id="IPR016446">
    <property type="entry name" value="Flavin_OxRdtase_Frp"/>
</dbReference>
<dbReference type="RefSeq" id="WP_207977839.1">
    <property type="nucleotide sequence ID" value="NZ_JAGDEL010000006.1"/>
</dbReference>
<dbReference type="Pfam" id="PF00881">
    <property type="entry name" value="Nitroreductase"/>
    <property type="match status" value="1"/>
</dbReference>
<comment type="similarity">
    <text evidence="1 5">Belongs to the flavin oxidoreductase frp family.</text>
</comment>
<evidence type="ECO:0000259" key="6">
    <source>
        <dbReference type="Pfam" id="PF00881"/>
    </source>
</evidence>
<dbReference type="Gene3D" id="3.40.109.10">
    <property type="entry name" value="NADH Oxidase"/>
    <property type="match status" value="1"/>
</dbReference>
<dbReference type="PANTHER" id="PTHR43425">
    <property type="entry name" value="OXYGEN-INSENSITIVE NADPH NITROREDUCTASE"/>
    <property type="match status" value="1"/>
</dbReference>
<keyword evidence="8" id="KW-1185">Reference proteome</keyword>
<organism evidence="7 8">
    <name type="scientific">Metabacillus bambusae</name>
    <dbReference type="NCBI Taxonomy" id="2795218"/>
    <lineage>
        <taxon>Bacteria</taxon>
        <taxon>Bacillati</taxon>
        <taxon>Bacillota</taxon>
        <taxon>Bacilli</taxon>
        <taxon>Bacillales</taxon>
        <taxon>Bacillaceae</taxon>
        <taxon>Metabacillus</taxon>
    </lineage>
</organism>
<accession>A0ABS3N1H8</accession>
<gene>
    <name evidence="7" type="ORF">I7822_10720</name>
</gene>
<comment type="caution">
    <text evidence="7">The sequence shown here is derived from an EMBL/GenBank/DDBJ whole genome shotgun (WGS) entry which is preliminary data.</text>
</comment>
<evidence type="ECO:0000256" key="3">
    <source>
        <dbReference type="ARBA" id="ARBA00022643"/>
    </source>
</evidence>
<protein>
    <submittedName>
        <fullName evidence="7">NADPH-dependent oxidoreductase</fullName>
    </submittedName>
</protein>
<dbReference type="Proteomes" id="UP000663981">
    <property type="component" value="Unassembled WGS sequence"/>
</dbReference>
<keyword evidence="5" id="KW-0521">NADP</keyword>
<keyword evidence="3 5" id="KW-0288">FMN</keyword>
<name>A0ABS3N1H8_9BACI</name>
<keyword evidence="4 5" id="KW-0560">Oxidoreductase</keyword>
<dbReference type="InterPro" id="IPR029479">
    <property type="entry name" value="Nitroreductase"/>
</dbReference>